<evidence type="ECO:0000256" key="2">
    <source>
        <dbReference type="ARBA" id="ARBA00022801"/>
    </source>
</evidence>
<keyword evidence="3" id="KW-0963">Cytoplasm</keyword>
<dbReference type="Proteomes" id="UP000830835">
    <property type="component" value="Unassembled WGS sequence"/>
</dbReference>
<accession>A0ABT0CEK5</accession>
<comment type="catalytic activity">
    <reaction evidence="3">
        <text>a ribonucleoside 5'-triphosphate + H2O = a ribonucleoside 5'-phosphate + diphosphate + H(+)</text>
        <dbReference type="Rhea" id="RHEA:23996"/>
        <dbReference type="ChEBI" id="CHEBI:15377"/>
        <dbReference type="ChEBI" id="CHEBI:15378"/>
        <dbReference type="ChEBI" id="CHEBI:33019"/>
        <dbReference type="ChEBI" id="CHEBI:58043"/>
        <dbReference type="ChEBI" id="CHEBI:61557"/>
        <dbReference type="EC" id="3.6.1.9"/>
    </reaction>
</comment>
<dbReference type="SUPFAM" id="SSF52972">
    <property type="entry name" value="ITPase-like"/>
    <property type="match status" value="1"/>
</dbReference>
<name>A0ABT0CEK5_THEVL</name>
<comment type="subcellular location">
    <subcellularLocation>
        <location evidence="3">Cytoplasm</location>
    </subcellularLocation>
</comment>
<evidence type="ECO:0000313" key="4">
    <source>
        <dbReference type="EMBL" id="MCJ2544152.1"/>
    </source>
</evidence>
<dbReference type="PIRSF" id="PIRSF006305">
    <property type="entry name" value="Maf"/>
    <property type="match status" value="1"/>
</dbReference>
<sequence>MLPPIVLASQSTARRQLLEAAGIPYRVQPSYFDESQIQLTEPAQLVQKLALAKAEVVAAQQRDPVLVLGADSILYLQGEILGKPADAAEAERRLRQMRGQVGELYTGHALVDTGRGRRLTHYGLTRIFFAKPSDEEIRAYVATGEPLACAGCFAMDGRGSLFVERIEGCPSNVIGLSLPLLRHMVQELGYSLTEAWDP</sequence>
<dbReference type="HAMAP" id="MF_00528">
    <property type="entry name" value="Maf"/>
    <property type="match status" value="1"/>
</dbReference>
<dbReference type="Pfam" id="PF02545">
    <property type="entry name" value="Maf"/>
    <property type="match status" value="1"/>
</dbReference>
<evidence type="ECO:0000256" key="1">
    <source>
        <dbReference type="ARBA" id="ARBA00001968"/>
    </source>
</evidence>
<evidence type="ECO:0000313" key="5">
    <source>
        <dbReference type="Proteomes" id="UP000830835"/>
    </source>
</evidence>
<dbReference type="PANTHER" id="PTHR43213:SF5">
    <property type="entry name" value="BIFUNCTIONAL DTTP_UTP PYROPHOSPHATASE_METHYLTRANSFERASE PROTEIN-RELATED"/>
    <property type="match status" value="1"/>
</dbReference>
<proteinExistence type="inferred from homology"/>
<comment type="caution">
    <text evidence="4">The sequence shown here is derived from an EMBL/GenBank/DDBJ whole genome shotgun (WGS) entry which is preliminary data.</text>
</comment>
<keyword evidence="2 3" id="KW-0378">Hydrolase</keyword>
<keyword evidence="5" id="KW-1185">Reference proteome</keyword>
<dbReference type="InterPro" id="IPR003697">
    <property type="entry name" value="Maf-like"/>
</dbReference>
<comment type="catalytic activity">
    <reaction evidence="3">
        <text>a 2'-deoxyribonucleoside 5'-triphosphate + H2O = a 2'-deoxyribonucleoside 5'-phosphate + diphosphate + H(+)</text>
        <dbReference type="Rhea" id="RHEA:44644"/>
        <dbReference type="ChEBI" id="CHEBI:15377"/>
        <dbReference type="ChEBI" id="CHEBI:15378"/>
        <dbReference type="ChEBI" id="CHEBI:33019"/>
        <dbReference type="ChEBI" id="CHEBI:61560"/>
        <dbReference type="ChEBI" id="CHEBI:65317"/>
        <dbReference type="EC" id="3.6.1.9"/>
    </reaction>
</comment>
<evidence type="ECO:0000256" key="3">
    <source>
        <dbReference type="HAMAP-Rule" id="MF_00528"/>
    </source>
</evidence>
<dbReference type="EMBL" id="JAFIRA010000049">
    <property type="protein sequence ID" value="MCJ2544152.1"/>
    <property type="molecule type" value="Genomic_DNA"/>
</dbReference>
<dbReference type="NCBIfam" id="TIGR00172">
    <property type="entry name" value="maf"/>
    <property type="match status" value="1"/>
</dbReference>
<protein>
    <recommendedName>
        <fullName evidence="3">Nucleoside triphosphate pyrophosphatase</fullName>
        <ecNumber evidence="3">3.6.1.9</ecNumber>
    </recommendedName>
    <alternativeName>
        <fullName evidence="3">Nucleotide pyrophosphatase</fullName>
        <shortName evidence="3">Nucleotide PPase</shortName>
    </alternativeName>
</protein>
<keyword evidence="3" id="KW-0546">Nucleotide metabolism</keyword>
<organism evidence="4 5">
    <name type="scientific">Thermostichus vulcanus str. 'Rupite'</name>
    <dbReference type="NCBI Taxonomy" id="2813851"/>
    <lineage>
        <taxon>Bacteria</taxon>
        <taxon>Bacillati</taxon>
        <taxon>Cyanobacteriota</taxon>
        <taxon>Cyanophyceae</taxon>
        <taxon>Thermostichales</taxon>
        <taxon>Thermostichaceae</taxon>
        <taxon>Thermostichus</taxon>
    </lineage>
</organism>
<dbReference type="InterPro" id="IPR029001">
    <property type="entry name" value="ITPase-like_fam"/>
</dbReference>
<comment type="caution">
    <text evidence="3">Lacks conserved residue(s) required for the propagation of feature annotation.</text>
</comment>
<dbReference type="EC" id="3.6.1.9" evidence="3"/>
<dbReference type="Gene3D" id="3.90.950.10">
    <property type="match status" value="1"/>
</dbReference>
<dbReference type="RefSeq" id="WP_244352406.1">
    <property type="nucleotide sequence ID" value="NZ_JAFIRA010000049.1"/>
</dbReference>
<dbReference type="PANTHER" id="PTHR43213">
    <property type="entry name" value="BIFUNCTIONAL DTTP/UTP PYROPHOSPHATASE/METHYLTRANSFERASE PROTEIN-RELATED"/>
    <property type="match status" value="1"/>
</dbReference>
<gene>
    <name evidence="4" type="primary">maf</name>
    <name evidence="4" type="ORF">JX360_14780</name>
</gene>
<comment type="function">
    <text evidence="3">Nucleoside triphosphate pyrophosphatase. May have a dual role in cell division arrest and in preventing the incorporation of modified nucleotides into cellular nucleic acids.</text>
</comment>
<comment type="similarity">
    <text evidence="3">Belongs to the Maf family.</text>
</comment>
<reference evidence="4" key="1">
    <citation type="submission" date="2021-02" db="EMBL/GenBank/DDBJ databases">
        <title>The CRISPR/cas machinery reduction and long-range gene transfer in the hot spring cyanobacterium Synechococcus.</title>
        <authorList>
            <person name="Dvorak P."/>
            <person name="Jahodarova E."/>
            <person name="Hasler P."/>
            <person name="Poulickova A."/>
        </authorList>
    </citation>
    <scope>NUCLEOTIDE SEQUENCE</scope>
    <source>
        <strain evidence="4">Rupite</strain>
    </source>
</reference>
<comment type="cofactor">
    <cofactor evidence="1 3">
        <name>a divalent metal cation</name>
        <dbReference type="ChEBI" id="CHEBI:60240"/>
    </cofactor>
</comment>
<feature type="active site" description="Proton acceptor" evidence="3">
    <location>
        <position position="71"/>
    </location>
</feature>
<dbReference type="CDD" id="cd00555">
    <property type="entry name" value="Maf"/>
    <property type="match status" value="1"/>
</dbReference>